<feature type="domain" description="Serine aminopeptidase S33" evidence="2">
    <location>
        <begin position="105"/>
        <end position="208"/>
    </location>
</feature>
<dbReference type="PANTHER" id="PTHR43358">
    <property type="entry name" value="ALPHA/BETA-HYDROLASE"/>
    <property type="match status" value="1"/>
</dbReference>
<dbReference type="Proteomes" id="UP000810292">
    <property type="component" value="Unassembled WGS sequence"/>
</dbReference>
<sequence>MRKIIILIAILIVIAIILTVAVGTYFVNFAVHRKDTFNMNLLPEEERNSASSESERQRVIRENREAFASSDELFLASADKEDVSIVSSDGLSLKASFYRNEGSRYVILVHGYMSSRKDMLHLAGVYSSWGYNVLSPDNRAHGESDGTWIGMGWLDKDDIRLWIDWIIDRDPEAEIVLHGISMGAATVMMVSGLDLPDNVKAAVEDCGYTSVWDIFADELKALFHLPPFPVMNMYSVMSRIITGYTPKEASSLDMLSESEIPMLFIHGDDDHFVGTYMLDICFDAKRNGDKEKLLVPDAGHGEAYLREPELYFNTVHEFISRYVE</sequence>
<name>A0A9D9IDR2_9SPIO</name>
<dbReference type="Gene3D" id="3.40.50.1820">
    <property type="entry name" value="alpha/beta hydrolase"/>
    <property type="match status" value="1"/>
</dbReference>
<organism evidence="3 4">
    <name type="scientific">Candidatus Ornithospirochaeta stercoravium</name>
    <dbReference type="NCBI Taxonomy" id="2840897"/>
    <lineage>
        <taxon>Bacteria</taxon>
        <taxon>Pseudomonadati</taxon>
        <taxon>Spirochaetota</taxon>
        <taxon>Spirochaetia</taxon>
        <taxon>Spirochaetales</taxon>
        <taxon>Spirochaetaceae</taxon>
        <taxon>Spirochaetaceae incertae sedis</taxon>
        <taxon>Candidatus Ornithospirochaeta</taxon>
    </lineage>
</organism>
<dbReference type="PANTHER" id="PTHR43358:SF4">
    <property type="entry name" value="ALPHA_BETA HYDROLASE FOLD-1 DOMAIN-CONTAINING PROTEIN"/>
    <property type="match status" value="1"/>
</dbReference>
<gene>
    <name evidence="3" type="ORF">IAA72_09140</name>
</gene>
<dbReference type="AlphaFoldDB" id="A0A9D9IDR2"/>
<keyword evidence="3" id="KW-0378">Hydrolase</keyword>
<keyword evidence="1" id="KW-0472">Membrane</keyword>
<proteinExistence type="predicted"/>
<evidence type="ECO:0000313" key="3">
    <source>
        <dbReference type="EMBL" id="MBO8469933.1"/>
    </source>
</evidence>
<dbReference type="InterPro" id="IPR022742">
    <property type="entry name" value="Hydrolase_4"/>
</dbReference>
<keyword evidence="1" id="KW-1133">Transmembrane helix</keyword>
<dbReference type="EMBL" id="JADIMF010000151">
    <property type="protein sequence ID" value="MBO8469933.1"/>
    <property type="molecule type" value="Genomic_DNA"/>
</dbReference>
<evidence type="ECO:0000256" key="1">
    <source>
        <dbReference type="SAM" id="Phobius"/>
    </source>
</evidence>
<dbReference type="InterPro" id="IPR052920">
    <property type="entry name" value="DNA-binding_regulatory"/>
</dbReference>
<dbReference type="GO" id="GO:0016787">
    <property type="term" value="F:hydrolase activity"/>
    <property type="evidence" value="ECO:0007669"/>
    <property type="project" value="UniProtKB-KW"/>
</dbReference>
<dbReference type="Pfam" id="PF12146">
    <property type="entry name" value="Hydrolase_4"/>
    <property type="match status" value="1"/>
</dbReference>
<reference evidence="3" key="1">
    <citation type="submission" date="2020-10" db="EMBL/GenBank/DDBJ databases">
        <authorList>
            <person name="Gilroy R."/>
        </authorList>
    </citation>
    <scope>NUCLEOTIDE SEQUENCE</scope>
    <source>
        <strain evidence="3">14700</strain>
    </source>
</reference>
<comment type="caution">
    <text evidence="3">The sequence shown here is derived from an EMBL/GenBank/DDBJ whole genome shotgun (WGS) entry which is preliminary data.</text>
</comment>
<keyword evidence="1" id="KW-0812">Transmembrane</keyword>
<reference evidence="3" key="2">
    <citation type="journal article" date="2021" name="PeerJ">
        <title>Extensive microbial diversity within the chicken gut microbiome revealed by metagenomics and culture.</title>
        <authorList>
            <person name="Gilroy R."/>
            <person name="Ravi A."/>
            <person name="Getino M."/>
            <person name="Pursley I."/>
            <person name="Horton D.L."/>
            <person name="Alikhan N.F."/>
            <person name="Baker D."/>
            <person name="Gharbi K."/>
            <person name="Hall N."/>
            <person name="Watson M."/>
            <person name="Adriaenssens E.M."/>
            <person name="Foster-Nyarko E."/>
            <person name="Jarju S."/>
            <person name="Secka A."/>
            <person name="Antonio M."/>
            <person name="Oren A."/>
            <person name="Chaudhuri R.R."/>
            <person name="La Ragione R."/>
            <person name="Hildebrand F."/>
            <person name="Pallen M.J."/>
        </authorList>
    </citation>
    <scope>NUCLEOTIDE SEQUENCE</scope>
    <source>
        <strain evidence="3">14700</strain>
    </source>
</reference>
<evidence type="ECO:0000313" key="4">
    <source>
        <dbReference type="Proteomes" id="UP000810292"/>
    </source>
</evidence>
<accession>A0A9D9IDR2</accession>
<protein>
    <submittedName>
        <fullName evidence="3">Alpha/beta hydrolase</fullName>
    </submittedName>
</protein>
<evidence type="ECO:0000259" key="2">
    <source>
        <dbReference type="Pfam" id="PF12146"/>
    </source>
</evidence>
<dbReference type="InterPro" id="IPR029058">
    <property type="entry name" value="AB_hydrolase_fold"/>
</dbReference>
<feature type="transmembrane region" description="Helical" evidence="1">
    <location>
        <begin position="6"/>
        <end position="31"/>
    </location>
</feature>
<dbReference type="SUPFAM" id="SSF53474">
    <property type="entry name" value="alpha/beta-Hydrolases"/>
    <property type="match status" value="1"/>
</dbReference>